<sequence>MENIEPKKRIRCSTTPEQRNNALYGYMAWNLGDTKVFCPPTAENNKGKEEAAKLAEECIVISGKSLQILNENYIDITPKER</sequence>
<proteinExistence type="predicted"/>
<name>D2ZWK3_NEIM2</name>
<evidence type="ECO:0000313" key="2">
    <source>
        <dbReference type="Proteomes" id="UP000003344"/>
    </source>
</evidence>
<comment type="caution">
    <text evidence="1">The sequence shown here is derived from an EMBL/GenBank/DDBJ whole genome shotgun (WGS) entry which is preliminary data.</text>
</comment>
<dbReference type="Proteomes" id="UP000003344">
    <property type="component" value="Unassembled WGS sequence"/>
</dbReference>
<evidence type="ECO:0000313" key="1">
    <source>
        <dbReference type="EMBL" id="EFC88617.1"/>
    </source>
</evidence>
<accession>D2ZWK3</accession>
<organism evidence="1 2">
    <name type="scientific">Neisseria mucosa (strain ATCC 25996 / DSM 4631 / NCTC 10774 / M26)</name>
    <dbReference type="NCBI Taxonomy" id="546266"/>
    <lineage>
        <taxon>Bacteria</taxon>
        <taxon>Pseudomonadati</taxon>
        <taxon>Pseudomonadota</taxon>
        <taxon>Betaproteobacteria</taxon>
        <taxon>Neisseriales</taxon>
        <taxon>Neisseriaceae</taxon>
        <taxon>Neisseria</taxon>
    </lineage>
</organism>
<gene>
    <name evidence="1" type="ORF">NEIMUCOT_05000</name>
</gene>
<dbReference type="EMBL" id="ACDX02000007">
    <property type="protein sequence ID" value="EFC88617.1"/>
    <property type="molecule type" value="Genomic_DNA"/>
</dbReference>
<dbReference type="AlphaFoldDB" id="D2ZWK3"/>
<dbReference type="STRING" id="546266.NEIMUCOT_05000"/>
<protein>
    <submittedName>
        <fullName evidence="1">Uncharacterized protein</fullName>
    </submittedName>
</protein>
<dbReference type="RefSeq" id="WP_003742709.1">
    <property type="nucleotide sequence ID" value="NZ_ACDX02000007.1"/>
</dbReference>
<reference evidence="1 2" key="1">
    <citation type="submission" date="2009-10" db="EMBL/GenBank/DDBJ databases">
        <authorList>
            <person name="Weinstock G."/>
            <person name="Sodergren E."/>
            <person name="Clifton S."/>
            <person name="Fulton L."/>
            <person name="Fulton B."/>
            <person name="Courtney L."/>
            <person name="Fronick C."/>
            <person name="Harrison M."/>
            <person name="Strong C."/>
            <person name="Farmer C."/>
            <person name="Delahaunty K."/>
            <person name="Markovic C."/>
            <person name="Hall O."/>
            <person name="Minx P."/>
            <person name="Tomlinson C."/>
            <person name="Mitreva M."/>
            <person name="Nelson J."/>
            <person name="Hou S."/>
            <person name="Wollam A."/>
            <person name="Pepin K.H."/>
            <person name="Johnson M."/>
            <person name="Bhonagiri V."/>
            <person name="Nash W.E."/>
            <person name="Warren W."/>
            <person name="Chinwalla A."/>
            <person name="Mardis E.R."/>
            <person name="Wilson R.K."/>
        </authorList>
    </citation>
    <scope>NUCLEOTIDE SEQUENCE [LARGE SCALE GENOMIC DNA]</scope>
    <source>
        <strain evidence="2">ATCC 25996 / DSM 4631 / NCTC 10774 / M26</strain>
    </source>
</reference>